<keyword evidence="2" id="KW-1003">Cell membrane</keyword>
<dbReference type="InterPro" id="IPR027417">
    <property type="entry name" value="P-loop_NTPase"/>
</dbReference>
<dbReference type="InterPro" id="IPR013611">
    <property type="entry name" value="Transp-assoc_OB_typ2"/>
</dbReference>
<accession>A0A6F8XVY2</accession>
<evidence type="ECO:0000256" key="2">
    <source>
        <dbReference type="ARBA" id="ARBA00022475"/>
    </source>
</evidence>
<dbReference type="InterPro" id="IPR047641">
    <property type="entry name" value="ABC_transpr_MalK/UgpC-like"/>
</dbReference>
<dbReference type="Pfam" id="PF00005">
    <property type="entry name" value="ABC_tran"/>
    <property type="match status" value="1"/>
</dbReference>
<dbReference type="GO" id="GO:0016887">
    <property type="term" value="F:ATP hydrolysis activity"/>
    <property type="evidence" value="ECO:0007669"/>
    <property type="project" value="InterPro"/>
</dbReference>
<dbReference type="GO" id="GO:0140359">
    <property type="term" value="F:ABC-type transporter activity"/>
    <property type="evidence" value="ECO:0007669"/>
    <property type="project" value="UniProtKB-ARBA"/>
</dbReference>
<dbReference type="InterPro" id="IPR003439">
    <property type="entry name" value="ABC_transporter-like_ATP-bd"/>
</dbReference>
<feature type="domain" description="ABC transporter" evidence="7">
    <location>
        <begin position="4"/>
        <end position="242"/>
    </location>
</feature>
<evidence type="ECO:0000256" key="4">
    <source>
        <dbReference type="ARBA" id="ARBA00022840"/>
    </source>
</evidence>
<dbReference type="InterPro" id="IPR008995">
    <property type="entry name" value="Mo/tungstate-bd_C_term_dom"/>
</dbReference>
<protein>
    <submittedName>
        <fullName evidence="8">Spermidine/putrescine ABC transporter ATP-binding protein</fullName>
    </submittedName>
</protein>
<dbReference type="PROSITE" id="PS00211">
    <property type="entry name" value="ABC_TRANSPORTER_1"/>
    <property type="match status" value="1"/>
</dbReference>
<dbReference type="SUPFAM" id="SSF52540">
    <property type="entry name" value="P-loop containing nucleoside triphosphate hydrolases"/>
    <property type="match status" value="1"/>
</dbReference>
<name>A0A6F8XVY2_9ACTN</name>
<keyword evidence="5" id="KW-1278">Translocase</keyword>
<evidence type="ECO:0000313" key="8">
    <source>
        <dbReference type="EMBL" id="BCB77898.1"/>
    </source>
</evidence>
<keyword evidence="6" id="KW-0472">Membrane</keyword>
<reference evidence="8 9" key="2">
    <citation type="submission" date="2020-03" db="EMBL/GenBank/DDBJ databases">
        <authorList>
            <person name="Ichikawa N."/>
            <person name="Kimura A."/>
            <person name="Kitahashi Y."/>
            <person name="Uohara A."/>
        </authorList>
    </citation>
    <scope>NUCLEOTIDE SEQUENCE [LARGE SCALE GENOMIC DNA]</scope>
    <source>
        <strain evidence="8 9">NBRC 107702</strain>
    </source>
</reference>
<dbReference type="InterPro" id="IPR017871">
    <property type="entry name" value="ABC_transporter-like_CS"/>
</dbReference>
<reference evidence="8 9" key="1">
    <citation type="submission" date="2020-03" db="EMBL/GenBank/DDBJ databases">
        <title>Whole genome shotgun sequence of Phytohabitans flavus NBRC 107702.</title>
        <authorList>
            <person name="Komaki H."/>
            <person name="Tamura T."/>
        </authorList>
    </citation>
    <scope>NUCLEOTIDE SEQUENCE [LARGE SCALE GENOMIC DNA]</scope>
    <source>
        <strain evidence="8 9">NBRC 107702</strain>
    </source>
</reference>
<dbReference type="SUPFAM" id="SSF50331">
    <property type="entry name" value="MOP-like"/>
    <property type="match status" value="1"/>
</dbReference>
<sequence>MATIQLNDLAKSFDGHRYVVDRINLTIEDGEFISLLGPSGCGKTTTLRCIAGLEMPTSGEILQDGTPLAAPASRLFVPPEKRQMGMVFQSYALWPHMTAAGNIAYPLRRNSRLPSSKINQRVRDMLDLVGLADCGDRLPSKLSGGQQQRVALARALVNEPRVVLFDEPLSNLDAGLRTQMRRQIRALHDRVKTTTVYVTHDQVEALALSDRIVVMNKGVIQQIGTPREIYTAPANRFVADFIGFDNVVPATVTGSSAAGLTIRLGAAGPQLRTAIPAEHANGAQLDVAVRASSFRLLPNRPDGSNGFDAVVERTTYLGEEVEFRLRAEDVGVVVRAADAQSRAAYGGTLPEVGDSVHVQVGEEKILRIAP</sequence>
<keyword evidence="1" id="KW-0813">Transport</keyword>
<proteinExistence type="predicted"/>
<dbReference type="PROSITE" id="PS50893">
    <property type="entry name" value="ABC_TRANSPORTER_2"/>
    <property type="match status" value="1"/>
</dbReference>
<dbReference type="GO" id="GO:0055052">
    <property type="term" value="C:ATP-binding cassette (ABC) transporter complex, substrate-binding subunit-containing"/>
    <property type="evidence" value="ECO:0007669"/>
    <property type="project" value="TreeGrafter"/>
</dbReference>
<dbReference type="FunFam" id="3.40.50.300:FF:000042">
    <property type="entry name" value="Maltose/maltodextrin ABC transporter, ATP-binding protein"/>
    <property type="match status" value="1"/>
</dbReference>
<dbReference type="EMBL" id="AP022870">
    <property type="protein sequence ID" value="BCB77898.1"/>
    <property type="molecule type" value="Genomic_DNA"/>
</dbReference>
<keyword evidence="9" id="KW-1185">Reference proteome</keyword>
<evidence type="ECO:0000313" key="9">
    <source>
        <dbReference type="Proteomes" id="UP000502508"/>
    </source>
</evidence>
<dbReference type="Pfam" id="PF08402">
    <property type="entry name" value="TOBE_2"/>
    <property type="match status" value="1"/>
</dbReference>
<dbReference type="GO" id="GO:0005524">
    <property type="term" value="F:ATP binding"/>
    <property type="evidence" value="ECO:0007669"/>
    <property type="project" value="UniProtKB-KW"/>
</dbReference>
<dbReference type="KEGG" id="pfla:Pflav_043080"/>
<evidence type="ECO:0000256" key="3">
    <source>
        <dbReference type="ARBA" id="ARBA00022741"/>
    </source>
</evidence>
<dbReference type="RefSeq" id="WP_173037564.1">
    <property type="nucleotide sequence ID" value="NZ_AP022870.1"/>
</dbReference>
<dbReference type="PANTHER" id="PTHR43875">
    <property type="entry name" value="MALTODEXTRIN IMPORT ATP-BINDING PROTEIN MSMX"/>
    <property type="match status" value="1"/>
</dbReference>
<dbReference type="InterPro" id="IPR003593">
    <property type="entry name" value="AAA+_ATPase"/>
</dbReference>
<evidence type="ECO:0000256" key="5">
    <source>
        <dbReference type="ARBA" id="ARBA00022967"/>
    </source>
</evidence>
<dbReference type="Proteomes" id="UP000502508">
    <property type="component" value="Chromosome"/>
</dbReference>
<evidence type="ECO:0000256" key="1">
    <source>
        <dbReference type="ARBA" id="ARBA00022448"/>
    </source>
</evidence>
<dbReference type="Gene3D" id="3.40.50.300">
    <property type="entry name" value="P-loop containing nucleotide triphosphate hydrolases"/>
    <property type="match status" value="1"/>
</dbReference>
<gene>
    <name evidence="8" type="ORF">Pflav_043080</name>
</gene>
<organism evidence="8 9">
    <name type="scientific">Phytohabitans flavus</name>
    <dbReference type="NCBI Taxonomy" id="1076124"/>
    <lineage>
        <taxon>Bacteria</taxon>
        <taxon>Bacillati</taxon>
        <taxon>Actinomycetota</taxon>
        <taxon>Actinomycetes</taxon>
        <taxon>Micromonosporales</taxon>
        <taxon>Micromonosporaceae</taxon>
    </lineage>
</organism>
<dbReference type="Gene3D" id="2.40.50.100">
    <property type="match status" value="1"/>
</dbReference>
<dbReference type="SMART" id="SM00382">
    <property type="entry name" value="AAA"/>
    <property type="match status" value="1"/>
</dbReference>
<dbReference type="PANTHER" id="PTHR43875:SF15">
    <property type="entry name" value="TREHALOSE IMPORT ATP-BINDING PROTEIN SUGC"/>
    <property type="match status" value="1"/>
</dbReference>
<evidence type="ECO:0000256" key="6">
    <source>
        <dbReference type="ARBA" id="ARBA00023136"/>
    </source>
</evidence>
<evidence type="ECO:0000259" key="7">
    <source>
        <dbReference type="PROSITE" id="PS50893"/>
    </source>
</evidence>
<dbReference type="AlphaFoldDB" id="A0A6F8XVY2"/>
<keyword evidence="4 8" id="KW-0067">ATP-binding</keyword>
<keyword evidence="3" id="KW-0547">Nucleotide-binding</keyword>